<comment type="caution">
    <text evidence="1">The sequence shown here is derived from an EMBL/GenBank/DDBJ whole genome shotgun (WGS) entry which is preliminary data.</text>
</comment>
<reference evidence="1 2" key="1">
    <citation type="submission" date="2021-06" db="EMBL/GenBank/DDBJ databases">
        <title>Caerostris extrusa draft genome.</title>
        <authorList>
            <person name="Kono N."/>
            <person name="Arakawa K."/>
        </authorList>
    </citation>
    <scope>NUCLEOTIDE SEQUENCE [LARGE SCALE GENOMIC DNA]</scope>
</reference>
<name>A0AAV4TAR6_CAEEX</name>
<evidence type="ECO:0000313" key="1">
    <source>
        <dbReference type="EMBL" id="GIY43380.1"/>
    </source>
</evidence>
<dbReference type="Proteomes" id="UP001054945">
    <property type="component" value="Unassembled WGS sequence"/>
</dbReference>
<gene>
    <name evidence="1" type="ORF">CEXT_478281</name>
</gene>
<evidence type="ECO:0000313" key="2">
    <source>
        <dbReference type="Proteomes" id="UP001054945"/>
    </source>
</evidence>
<organism evidence="1 2">
    <name type="scientific">Caerostris extrusa</name>
    <name type="common">Bark spider</name>
    <name type="synonym">Caerostris bankana</name>
    <dbReference type="NCBI Taxonomy" id="172846"/>
    <lineage>
        <taxon>Eukaryota</taxon>
        <taxon>Metazoa</taxon>
        <taxon>Ecdysozoa</taxon>
        <taxon>Arthropoda</taxon>
        <taxon>Chelicerata</taxon>
        <taxon>Arachnida</taxon>
        <taxon>Araneae</taxon>
        <taxon>Araneomorphae</taxon>
        <taxon>Entelegynae</taxon>
        <taxon>Araneoidea</taxon>
        <taxon>Araneidae</taxon>
        <taxon>Caerostris</taxon>
    </lineage>
</organism>
<dbReference type="EMBL" id="BPLR01010969">
    <property type="protein sequence ID" value="GIY43380.1"/>
    <property type="molecule type" value="Genomic_DNA"/>
</dbReference>
<dbReference type="AlphaFoldDB" id="A0AAV4TAR6"/>
<protein>
    <submittedName>
        <fullName evidence="1">Uncharacterized protein</fullName>
    </submittedName>
</protein>
<sequence length="71" mass="8216">MRSDGSVYYHILGFVKPELPGVWTEYPNQECFVRVSTENVPNRVAWCIDWLTKPIVIGSNFDKRCPTGIRE</sequence>
<keyword evidence="2" id="KW-1185">Reference proteome</keyword>
<accession>A0AAV4TAR6</accession>
<proteinExistence type="predicted"/>